<dbReference type="InterPro" id="IPR009027">
    <property type="entry name" value="Ribosomal_bL9/RNase_H1_N"/>
</dbReference>
<dbReference type="AlphaFoldDB" id="A0A2K3CZ24"/>
<evidence type="ECO:0000259" key="4">
    <source>
        <dbReference type="Pfam" id="PF01693"/>
    </source>
</evidence>
<evidence type="ECO:0000256" key="2">
    <source>
        <dbReference type="ARBA" id="ARBA00023242"/>
    </source>
</evidence>
<dbReference type="InterPro" id="IPR037056">
    <property type="entry name" value="RNase_H1_N_sf"/>
</dbReference>
<evidence type="ECO:0000313" key="5">
    <source>
        <dbReference type="EMBL" id="PNW73521.1"/>
    </source>
</evidence>
<evidence type="ECO:0000313" key="6">
    <source>
        <dbReference type="Proteomes" id="UP000006906"/>
    </source>
</evidence>
<feature type="compositionally biased region" description="Low complexity" evidence="3">
    <location>
        <begin position="472"/>
        <end position="482"/>
    </location>
</feature>
<dbReference type="InterPro" id="IPR000637">
    <property type="entry name" value="HMGI/Y_DNA-bd_CS"/>
</dbReference>
<feature type="region of interest" description="Disordered" evidence="3">
    <location>
        <begin position="905"/>
        <end position="972"/>
    </location>
</feature>
<dbReference type="OrthoDB" id="551651at2759"/>
<feature type="region of interest" description="Disordered" evidence="3">
    <location>
        <begin position="12"/>
        <end position="55"/>
    </location>
</feature>
<dbReference type="GO" id="GO:0006355">
    <property type="term" value="P:regulation of DNA-templated transcription"/>
    <property type="evidence" value="ECO:0007669"/>
    <property type="project" value="InterPro"/>
</dbReference>
<dbReference type="RefSeq" id="XP_042917171.1">
    <property type="nucleotide sequence ID" value="XM_043069196.1"/>
</dbReference>
<dbReference type="Proteomes" id="UP000006906">
    <property type="component" value="Chromosome 13"/>
</dbReference>
<dbReference type="GO" id="GO:0005634">
    <property type="term" value="C:nucleus"/>
    <property type="evidence" value="ECO:0007669"/>
    <property type="project" value="UniProtKB-SubCell"/>
</dbReference>
<organism evidence="5 6">
    <name type="scientific">Chlamydomonas reinhardtii</name>
    <name type="common">Chlamydomonas smithii</name>
    <dbReference type="NCBI Taxonomy" id="3055"/>
    <lineage>
        <taxon>Eukaryota</taxon>
        <taxon>Viridiplantae</taxon>
        <taxon>Chlorophyta</taxon>
        <taxon>core chlorophytes</taxon>
        <taxon>Chlorophyceae</taxon>
        <taxon>CS clade</taxon>
        <taxon>Chlamydomonadales</taxon>
        <taxon>Chlamydomonadaceae</taxon>
        <taxon>Chlamydomonas</taxon>
    </lineage>
</organism>
<dbReference type="Pfam" id="PF01693">
    <property type="entry name" value="Cauli_VI"/>
    <property type="match status" value="2"/>
</dbReference>
<dbReference type="Gene3D" id="3.40.970.10">
    <property type="entry name" value="Ribonuclease H1, N-terminal domain"/>
    <property type="match status" value="2"/>
</dbReference>
<dbReference type="InterPro" id="IPR011320">
    <property type="entry name" value="RNase_H1_N"/>
</dbReference>
<dbReference type="GeneID" id="5719014"/>
<dbReference type="PROSITE" id="PS00354">
    <property type="entry name" value="HMGI_Y"/>
    <property type="match status" value="1"/>
</dbReference>
<dbReference type="SUPFAM" id="SSF55658">
    <property type="entry name" value="L9 N-domain-like"/>
    <property type="match status" value="2"/>
</dbReference>
<feature type="domain" description="Ribonuclease H1 N-terminal" evidence="4">
    <location>
        <begin position="232"/>
        <end position="277"/>
    </location>
</feature>
<feature type="compositionally biased region" description="Low complexity" evidence="3">
    <location>
        <begin position="597"/>
        <end position="606"/>
    </location>
</feature>
<accession>A0A2K3CZ24</accession>
<feature type="compositionally biased region" description="Low complexity" evidence="3">
    <location>
        <begin position="42"/>
        <end position="55"/>
    </location>
</feature>
<evidence type="ECO:0000256" key="3">
    <source>
        <dbReference type="SAM" id="MobiDB-lite"/>
    </source>
</evidence>
<feature type="region of interest" description="Disordered" evidence="3">
    <location>
        <begin position="448"/>
        <end position="606"/>
    </location>
</feature>
<keyword evidence="6" id="KW-1185">Reference proteome</keyword>
<comment type="subcellular location">
    <subcellularLocation>
        <location evidence="1">Nucleus</location>
    </subcellularLocation>
</comment>
<feature type="compositionally biased region" description="Low complexity" evidence="3">
    <location>
        <begin position="402"/>
        <end position="421"/>
    </location>
</feature>
<feature type="region of interest" description="Disordered" evidence="3">
    <location>
        <begin position="377"/>
        <end position="433"/>
    </location>
</feature>
<protein>
    <recommendedName>
        <fullName evidence="4">Ribonuclease H1 N-terminal domain-containing protein</fullName>
    </recommendedName>
</protein>
<sequence length="972" mass="98254">MSVVGAFVGGSSSVGAASSGATGSHVTSGRNTYLPCGKRSLRQSPGPQQPSSRGSVVALARRKWYAVALPEEHRGVYREWDEVRSRVSGSSNHVHRGFPTEAAAMCWLLEQVDAQEQQDHALQPLREEVQAAAAAAAASVASGTEFSLDATGAVATRAISARKTASRATRELGAGGPSAADAPSTSGRASSCQGGRQALRPGGRSAPRPWETAAVTVLPDVVTEPSRQYFRKWYAVRFVDGGQPAVYNNWPDAEAAVKGSPYAEHRSFQDYAEAVAYAFGPEHMHRVPMPEVAEPEEEPAPLQVQVQPPPQQQGWPALASSSSRALGHMATALATAAGAGAPAAAHASARQVVGALEDVFCMPPPTPEMFSVALASGGVTRQGGGSGGGNSGGSPRPLPVSPHLDAPLPHSAAAAAAAPAPQRLSTASPHPRVQPTAQRVLASGDVTNSSSFTSFTSSSSSSPAFMDPLWPQRPQQQQQQQRVGAEAGARTAAEQGPSAEAAGGPGPQWLVGRVEEPADPGVMGRGAAAHELPPAPAVSTAEAAGTAAPEVRRGRGRPRKTVMLLGAGDAGPASAPASEEPGAAPRRGRGRPRKTTEPPTAAVPETAAGPGRVVACQAGASQVPQVSPAPAAAELSEQAVLLGRMRVAGVATRLAAEWVPCMSPGGLRQLVQDAEAERLRLLARAAGGGGVGGPVHPARPASGCTSPHALANAAAAARRAACIGAHSAALLQQLYDRTGTASVSASSSSSSNSTSGSEVVSAELVQLRVEVLETLLEVLRNNLPATPPPAAPAPPAAVATALPLAAVSPQSPRGYSVTAAAMPDTSSSSVAAPTAASVRCAAQVEAAPRSRAARILERARCAAARSRSARVAVASPAEAGRAADAEGASAGEDVKAVEAVAPAATAVSAQQPGSGRPLRTSPAAAKASRARPAPLSAAAGAALPMPTSTTGSKPAALWGFAALTPRRRHPRS</sequence>
<feature type="compositionally biased region" description="Low complexity" evidence="3">
    <location>
        <begin position="537"/>
        <end position="549"/>
    </location>
</feature>
<dbReference type="EMBL" id="CM008974">
    <property type="protein sequence ID" value="PNW73521.1"/>
    <property type="molecule type" value="Genomic_DNA"/>
</dbReference>
<proteinExistence type="predicted"/>
<feature type="compositionally biased region" description="Gly residues" evidence="3">
    <location>
        <begin position="380"/>
        <end position="392"/>
    </location>
</feature>
<reference evidence="5 6" key="1">
    <citation type="journal article" date="2007" name="Science">
        <title>The Chlamydomonas genome reveals the evolution of key animal and plant functions.</title>
        <authorList>
            <person name="Merchant S.S."/>
            <person name="Prochnik S.E."/>
            <person name="Vallon O."/>
            <person name="Harris E.H."/>
            <person name="Karpowicz S.J."/>
            <person name="Witman G.B."/>
            <person name="Terry A."/>
            <person name="Salamov A."/>
            <person name="Fritz-Laylin L.K."/>
            <person name="Marechal-Drouard L."/>
            <person name="Marshall W.F."/>
            <person name="Qu L.H."/>
            <person name="Nelson D.R."/>
            <person name="Sanderfoot A.A."/>
            <person name="Spalding M.H."/>
            <person name="Kapitonov V.V."/>
            <person name="Ren Q."/>
            <person name="Ferris P."/>
            <person name="Lindquist E."/>
            <person name="Shapiro H."/>
            <person name="Lucas S.M."/>
            <person name="Grimwood J."/>
            <person name="Schmutz J."/>
            <person name="Cardol P."/>
            <person name="Cerutti H."/>
            <person name="Chanfreau G."/>
            <person name="Chen C.L."/>
            <person name="Cognat V."/>
            <person name="Croft M.T."/>
            <person name="Dent R."/>
            <person name="Dutcher S."/>
            <person name="Fernandez E."/>
            <person name="Fukuzawa H."/>
            <person name="Gonzalez-Ballester D."/>
            <person name="Gonzalez-Halphen D."/>
            <person name="Hallmann A."/>
            <person name="Hanikenne M."/>
            <person name="Hippler M."/>
            <person name="Inwood W."/>
            <person name="Jabbari K."/>
            <person name="Kalanon M."/>
            <person name="Kuras R."/>
            <person name="Lefebvre P.A."/>
            <person name="Lemaire S.D."/>
            <person name="Lobanov A.V."/>
            <person name="Lohr M."/>
            <person name="Manuell A."/>
            <person name="Meier I."/>
            <person name="Mets L."/>
            <person name="Mittag M."/>
            <person name="Mittelmeier T."/>
            <person name="Moroney J.V."/>
            <person name="Moseley J."/>
            <person name="Napoli C."/>
            <person name="Nedelcu A.M."/>
            <person name="Niyogi K."/>
            <person name="Novoselov S.V."/>
            <person name="Paulsen I.T."/>
            <person name="Pazour G."/>
            <person name="Purton S."/>
            <person name="Ral J.P."/>
            <person name="Riano-Pachon D.M."/>
            <person name="Riekhof W."/>
            <person name="Rymarquis L."/>
            <person name="Schroda M."/>
            <person name="Stern D."/>
            <person name="Umen J."/>
            <person name="Willows R."/>
            <person name="Wilson N."/>
            <person name="Zimmer S.L."/>
            <person name="Allmer J."/>
            <person name="Balk J."/>
            <person name="Bisova K."/>
            <person name="Chen C.J."/>
            <person name="Elias M."/>
            <person name="Gendler K."/>
            <person name="Hauser C."/>
            <person name="Lamb M.R."/>
            <person name="Ledford H."/>
            <person name="Long J.C."/>
            <person name="Minagawa J."/>
            <person name="Page M.D."/>
            <person name="Pan J."/>
            <person name="Pootakham W."/>
            <person name="Roje S."/>
            <person name="Rose A."/>
            <person name="Stahlberg E."/>
            <person name="Terauchi A.M."/>
            <person name="Yang P."/>
            <person name="Ball S."/>
            <person name="Bowler C."/>
            <person name="Dieckmann C.L."/>
            <person name="Gladyshev V.N."/>
            <person name="Green P."/>
            <person name="Jorgensen R."/>
            <person name="Mayfield S."/>
            <person name="Mueller-Roeber B."/>
            <person name="Rajamani S."/>
            <person name="Sayre R.T."/>
            <person name="Brokstein P."/>
            <person name="Dubchak I."/>
            <person name="Goodstein D."/>
            <person name="Hornick L."/>
            <person name="Huang Y.W."/>
            <person name="Jhaveri J."/>
            <person name="Luo Y."/>
            <person name="Martinez D."/>
            <person name="Ngau W.C."/>
            <person name="Otillar B."/>
            <person name="Poliakov A."/>
            <person name="Porter A."/>
            <person name="Szajkowski L."/>
            <person name="Werner G."/>
            <person name="Zhou K."/>
            <person name="Grigoriev I.V."/>
            <person name="Rokhsar D.S."/>
            <person name="Grossman A.R."/>
        </authorList>
    </citation>
    <scope>NUCLEOTIDE SEQUENCE [LARGE SCALE GENOMIC DNA]</scope>
    <source>
        <strain evidence="6">CC-503</strain>
    </source>
</reference>
<feature type="region of interest" description="Disordered" evidence="3">
    <location>
        <begin position="166"/>
        <end position="208"/>
    </location>
</feature>
<feature type="compositionally biased region" description="Low complexity" evidence="3">
    <location>
        <begin position="12"/>
        <end position="29"/>
    </location>
</feature>
<name>A0A2K3CZ24_CHLRE</name>
<feature type="domain" description="Ribonuclease H1 N-terminal" evidence="4">
    <location>
        <begin position="63"/>
        <end position="105"/>
    </location>
</feature>
<dbReference type="Gramene" id="PNW73521">
    <property type="protein sequence ID" value="PNW73521"/>
    <property type="gene ID" value="CHLRE_13g562350v5"/>
</dbReference>
<dbReference type="ExpressionAtlas" id="A0A2K3CZ24">
    <property type="expression patterns" value="baseline"/>
</dbReference>
<feature type="compositionally biased region" description="Low complexity" evidence="3">
    <location>
        <begin position="922"/>
        <end position="944"/>
    </location>
</feature>
<keyword evidence="2" id="KW-0539">Nucleus</keyword>
<evidence type="ECO:0000256" key="1">
    <source>
        <dbReference type="ARBA" id="ARBA00004123"/>
    </source>
</evidence>
<feature type="compositionally biased region" description="Low complexity" evidence="3">
    <location>
        <begin position="566"/>
        <end position="585"/>
    </location>
</feature>
<dbReference type="KEGG" id="cre:CHLRE_13g562350v5"/>
<dbReference type="InParanoid" id="A0A2K3CZ24"/>
<feature type="compositionally biased region" description="Low complexity" evidence="3">
    <location>
        <begin position="449"/>
        <end position="462"/>
    </location>
</feature>
<feature type="compositionally biased region" description="Low complexity" evidence="3">
    <location>
        <begin position="492"/>
        <end position="502"/>
    </location>
</feature>
<feature type="compositionally biased region" description="Low complexity" evidence="3">
    <location>
        <begin position="177"/>
        <end position="187"/>
    </location>
</feature>
<gene>
    <name evidence="5" type="ORF">CHLRE_13g562350v5</name>
</gene>